<dbReference type="InterPro" id="IPR009291">
    <property type="entry name" value="Vps62"/>
</dbReference>
<evidence type="ECO:0008006" key="4">
    <source>
        <dbReference type="Google" id="ProtNLM"/>
    </source>
</evidence>
<gene>
    <name evidence="2" type="ORF">VTK73DRAFT_9379</name>
</gene>
<protein>
    <recommendedName>
        <fullName evidence="4">Vacuolar protein sorting-associated protein 62</fullName>
    </recommendedName>
</protein>
<dbReference type="EMBL" id="JAZHXJ010000774">
    <property type="protein sequence ID" value="KAL1851688.1"/>
    <property type="molecule type" value="Genomic_DNA"/>
</dbReference>
<dbReference type="PANTHER" id="PTHR48174:SF5">
    <property type="entry name" value="VACUOLAR PROTEIN SORTING-ASSOCIATED PROTEIN 62"/>
    <property type="match status" value="1"/>
</dbReference>
<reference evidence="2 3" key="1">
    <citation type="journal article" date="2024" name="Commun. Biol.">
        <title>Comparative genomic analysis of thermophilic fungi reveals convergent evolutionary adaptations and gene losses.</title>
        <authorList>
            <person name="Steindorff A.S."/>
            <person name="Aguilar-Pontes M.V."/>
            <person name="Robinson A.J."/>
            <person name="Andreopoulos B."/>
            <person name="LaButti K."/>
            <person name="Kuo A."/>
            <person name="Mondo S."/>
            <person name="Riley R."/>
            <person name="Otillar R."/>
            <person name="Haridas S."/>
            <person name="Lipzen A."/>
            <person name="Grimwood J."/>
            <person name="Schmutz J."/>
            <person name="Clum A."/>
            <person name="Reid I.D."/>
            <person name="Moisan M.C."/>
            <person name="Butler G."/>
            <person name="Nguyen T.T.M."/>
            <person name="Dewar K."/>
            <person name="Conant G."/>
            <person name="Drula E."/>
            <person name="Henrissat B."/>
            <person name="Hansel C."/>
            <person name="Singer S."/>
            <person name="Hutchinson M.I."/>
            <person name="de Vries R.P."/>
            <person name="Natvig D.O."/>
            <person name="Powell A.J."/>
            <person name="Tsang A."/>
            <person name="Grigoriev I.V."/>
        </authorList>
    </citation>
    <scope>NUCLEOTIDE SEQUENCE [LARGE SCALE GENOMIC DNA]</scope>
    <source>
        <strain evidence="2 3">ATCC 24622</strain>
    </source>
</reference>
<accession>A0ABR3W2P4</accession>
<comment type="caution">
    <text evidence="2">The sequence shown here is derived from an EMBL/GenBank/DDBJ whole genome shotgun (WGS) entry which is preliminary data.</text>
</comment>
<evidence type="ECO:0000313" key="2">
    <source>
        <dbReference type="EMBL" id="KAL1851688.1"/>
    </source>
</evidence>
<proteinExistence type="predicted"/>
<keyword evidence="3" id="KW-1185">Reference proteome</keyword>
<evidence type="ECO:0000256" key="1">
    <source>
        <dbReference type="SAM" id="SignalP"/>
    </source>
</evidence>
<keyword evidence="1" id="KW-0732">Signal</keyword>
<sequence length="354" mass="38821">MVSVSRLARLLALVGVSAAAPRAATLHKRDALPDYALRYAPLSYLHSNESWFLSDVEVHLANVQPEVNFSALGPVGSVTLDNLASYASNVYLTAAGSPILNPENGTPGWLQSRYGIPDASGRSAAPGLIIAAEKDSSTTDVFYFYFYSYNYGGKVLDINFDDHVGDWEHVMIRFVNGSPYAVYVSQHSAGSAYYWDVVSFRGDRPITYVGRGGHANYVTAGTQEYTIALGLIKDSTDAGYLWDMTLNYRGYWYDVASNTFSAASGLEGEGGASWLSWGGMWGDQKYPDDFLHDIQTGQYCISSECHYVSGPTGPVAKNLGRKTVCQNDNDDCTIFNDINEITHQSKKKARDVHE</sequence>
<name>A0ABR3W2P4_9PEZI</name>
<evidence type="ECO:0000313" key="3">
    <source>
        <dbReference type="Proteomes" id="UP001586593"/>
    </source>
</evidence>
<feature type="chain" id="PRO_5045909929" description="Vacuolar protein sorting-associated protein 62" evidence="1">
    <location>
        <begin position="20"/>
        <end position="354"/>
    </location>
</feature>
<dbReference type="Pfam" id="PF06101">
    <property type="entry name" value="Vps62"/>
    <property type="match status" value="1"/>
</dbReference>
<dbReference type="Proteomes" id="UP001586593">
    <property type="component" value="Unassembled WGS sequence"/>
</dbReference>
<dbReference type="PANTHER" id="PTHR48174">
    <property type="entry name" value="DUF946 FAMILY PROTEIN"/>
    <property type="match status" value="1"/>
</dbReference>
<feature type="signal peptide" evidence="1">
    <location>
        <begin position="1"/>
        <end position="19"/>
    </location>
</feature>
<organism evidence="2 3">
    <name type="scientific">Phialemonium thermophilum</name>
    <dbReference type="NCBI Taxonomy" id="223376"/>
    <lineage>
        <taxon>Eukaryota</taxon>
        <taxon>Fungi</taxon>
        <taxon>Dikarya</taxon>
        <taxon>Ascomycota</taxon>
        <taxon>Pezizomycotina</taxon>
        <taxon>Sordariomycetes</taxon>
        <taxon>Sordariomycetidae</taxon>
        <taxon>Cephalothecales</taxon>
        <taxon>Cephalothecaceae</taxon>
        <taxon>Phialemonium</taxon>
    </lineage>
</organism>